<gene>
    <name evidence="2" type="ORF">XYLVIOL_LOCUS10767</name>
</gene>
<organism evidence="2 3">
    <name type="scientific">Xylocopa violacea</name>
    <name type="common">Violet carpenter bee</name>
    <name type="synonym">Apis violacea</name>
    <dbReference type="NCBI Taxonomy" id="135666"/>
    <lineage>
        <taxon>Eukaryota</taxon>
        <taxon>Metazoa</taxon>
        <taxon>Ecdysozoa</taxon>
        <taxon>Arthropoda</taxon>
        <taxon>Hexapoda</taxon>
        <taxon>Insecta</taxon>
        <taxon>Pterygota</taxon>
        <taxon>Neoptera</taxon>
        <taxon>Endopterygota</taxon>
        <taxon>Hymenoptera</taxon>
        <taxon>Apocrita</taxon>
        <taxon>Aculeata</taxon>
        <taxon>Apoidea</taxon>
        <taxon>Anthophila</taxon>
        <taxon>Apidae</taxon>
        <taxon>Xylocopa</taxon>
        <taxon>Xylocopa</taxon>
    </lineage>
</organism>
<proteinExistence type="predicted"/>
<evidence type="ECO:0000313" key="3">
    <source>
        <dbReference type="Proteomes" id="UP001642520"/>
    </source>
</evidence>
<evidence type="ECO:0000313" key="2">
    <source>
        <dbReference type="EMBL" id="CAL7951898.1"/>
    </source>
</evidence>
<comment type="caution">
    <text evidence="2">The sequence shown here is derived from an EMBL/GenBank/DDBJ whole genome shotgun (WGS) entry which is preliminary data.</text>
</comment>
<feature type="compositionally biased region" description="Polar residues" evidence="1">
    <location>
        <begin position="1"/>
        <end position="16"/>
    </location>
</feature>
<feature type="region of interest" description="Disordered" evidence="1">
    <location>
        <begin position="1"/>
        <end position="75"/>
    </location>
</feature>
<protein>
    <submittedName>
        <fullName evidence="2">Uncharacterized protein</fullName>
    </submittedName>
</protein>
<accession>A0ABP1PF89</accession>
<reference evidence="2 3" key="1">
    <citation type="submission" date="2024-08" db="EMBL/GenBank/DDBJ databases">
        <authorList>
            <person name="Will J Nash"/>
            <person name="Angela Man"/>
            <person name="Seanna McTaggart"/>
            <person name="Kendall Baker"/>
            <person name="Tom Barker"/>
            <person name="Leah Catchpole"/>
            <person name="Alex Durrant"/>
            <person name="Karim Gharbi"/>
            <person name="Naomi Irish"/>
            <person name="Gemy Kaithakottil"/>
            <person name="Debby Ku"/>
            <person name="Aaliyah Providence"/>
            <person name="Felix Shaw"/>
            <person name="David Swarbreck"/>
            <person name="Chris Watkins"/>
            <person name="Ann M. McCartney"/>
            <person name="Giulio Formenti"/>
            <person name="Alice Mouton"/>
            <person name="Noel Vella"/>
            <person name="Bjorn M von Reumont"/>
            <person name="Adriana Vella"/>
            <person name="Wilfried Haerty"/>
        </authorList>
    </citation>
    <scope>NUCLEOTIDE SEQUENCE [LARGE SCALE GENOMIC DNA]</scope>
</reference>
<feature type="compositionally biased region" description="Basic and acidic residues" evidence="1">
    <location>
        <begin position="20"/>
        <end position="34"/>
    </location>
</feature>
<keyword evidence="3" id="KW-1185">Reference proteome</keyword>
<dbReference type="Proteomes" id="UP001642520">
    <property type="component" value="Unassembled WGS sequence"/>
</dbReference>
<dbReference type="EMBL" id="CAXAJV020001301">
    <property type="protein sequence ID" value="CAL7951898.1"/>
    <property type="molecule type" value="Genomic_DNA"/>
</dbReference>
<name>A0ABP1PF89_XYLVO</name>
<sequence>MQQRSARSSTISTLASTGIEKSKGGELGRIKDANELPEEPLENSNIGQTQRKELMSGQSGPSVMTLLGAPGPCDE</sequence>
<evidence type="ECO:0000256" key="1">
    <source>
        <dbReference type="SAM" id="MobiDB-lite"/>
    </source>
</evidence>